<feature type="region of interest" description="Disordered" evidence="7">
    <location>
        <begin position="267"/>
        <end position="302"/>
    </location>
</feature>
<feature type="compositionally biased region" description="Low complexity" evidence="7">
    <location>
        <begin position="205"/>
        <end position="223"/>
    </location>
</feature>
<dbReference type="PRINTS" id="PR00454">
    <property type="entry name" value="ETSDOMAIN"/>
</dbReference>
<feature type="compositionally biased region" description="Low complexity" evidence="7">
    <location>
        <begin position="187"/>
        <end position="197"/>
    </location>
</feature>
<dbReference type="GO" id="GO:0043565">
    <property type="term" value="F:sequence-specific DNA binding"/>
    <property type="evidence" value="ECO:0007669"/>
    <property type="project" value="InterPro"/>
</dbReference>
<keyword evidence="9" id="KW-1185">Reference proteome</keyword>
<feature type="region of interest" description="Disordered" evidence="7">
    <location>
        <begin position="556"/>
        <end position="597"/>
    </location>
</feature>
<dbReference type="InterPro" id="IPR000418">
    <property type="entry name" value="Ets_dom"/>
</dbReference>
<dbReference type="GeneID" id="129921852"/>
<comment type="similarity">
    <text evidence="2 6">Belongs to the ETS family.</text>
</comment>
<evidence type="ECO:0000256" key="4">
    <source>
        <dbReference type="ARBA" id="ARBA00023125"/>
    </source>
</evidence>
<dbReference type="InterPro" id="IPR006715">
    <property type="entry name" value="ETS_PEA3_N"/>
</dbReference>
<keyword evidence="3" id="KW-0597">Phosphoprotein</keyword>
<dbReference type="SUPFAM" id="SSF46785">
    <property type="entry name" value="Winged helix' DNA-binding domain"/>
    <property type="match status" value="1"/>
</dbReference>
<dbReference type="InterPro" id="IPR046328">
    <property type="entry name" value="ETS_fam"/>
</dbReference>
<evidence type="ECO:0000256" key="6">
    <source>
        <dbReference type="RuleBase" id="RU004019"/>
    </source>
</evidence>
<gene>
    <name evidence="10" type="primary">LOC129921852</name>
</gene>
<dbReference type="Proteomes" id="UP001165740">
    <property type="component" value="Chromosome 11"/>
</dbReference>
<evidence type="ECO:0000256" key="5">
    <source>
        <dbReference type="ARBA" id="ARBA00023242"/>
    </source>
</evidence>
<keyword evidence="5 6" id="KW-0539">Nucleus</keyword>
<dbReference type="OrthoDB" id="10067219at2759"/>
<dbReference type="SMART" id="SM00413">
    <property type="entry name" value="ETS"/>
    <property type="match status" value="1"/>
</dbReference>
<dbReference type="PROSITE" id="PS00346">
    <property type="entry name" value="ETS_DOMAIN_2"/>
    <property type="match status" value="1"/>
</dbReference>
<sequence length="630" mass="71293">MRSGPDPPHSLLQDSEELFKDLSQMQETWLAEAHCTTDQEQFRSREELRHPADSAKMTSSDKIEANVNSDLQPLCSSFAKSTSSSNQVGVKVGHGSMGNALHLNNANGISNNNNTILHGKYGYHDGAPFAQACFDHSDSPSPSSSVASSASSEKDLMPAGALTPISSDRMAPMSSSAATFKDTMGFHLHQPPLQPNHHNTHDAQHQPQQMPLQQQGQQQSQHQQQREQQHVHQHQLHHSQHQTHPNQQQHTSGNLECLFHQDVRFSRPHSQPSHGYLSPTPHFPHHEIQVPPHAHTQPTNQLHHSYNIMPPLLKHQELQDRNFSLTVTAARHHHGYPHGPMADVSVKQEPRDHTNEANSYCETRTCSVFPRQDLSGQPSPQEVMPYSYDAAMRYFYPDDTSYLSHFRDKHKGLEMKPDFYRDFYLERYHRDGQASYQRRGSLQLWQFLVALLDDPSNASFIAWTGRGLEFKLIEPEEVARRWGMQKNRPAMNYDKLSRSLRYYYEKGIMQKVAGERYVYKFVCDPEALFTMAFPDNHRPMLKGDALGKEDVFKPPAQTADSLASSPPTGQHPAPPPAMRGGVFNVSGPTQPRPHVAHGAPSVTAEQHRLQYVQEFQRMYGAGPYMEGCVY</sequence>
<evidence type="ECO:0000313" key="9">
    <source>
        <dbReference type="Proteomes" id="UP001165740"/>
    </source>
</evidence>
<name>A0A9W2YEA3_BIOGL</name>
<dbReference type="AlphaFoldDB" id="A0A9W2YEA3"/>
<feature type="region of interest" description="Disordered" evidence="7">
    <location>
        <begin position="134"/>
        <end position="251"/>
    </location>
</feature>
<evidence type="ECO:0000256" key="2">
    <source>
        <dbReference type="ARBA" id="ARBA00005562"/>
    </source>
</evidence>
<dbReference type="Pfam" id="PF00178">
    <property type="entry name" value="Ets"/>
    <property type="match status" value="1"/>
</dbReference>
<feature type="compositionally biased region" description="Basic residues" evidence="7">
    <location>
        <begin position="231"/>
        <end position="241"/>
    </location>
</feature>
<evidence type="ECO:0000259" key="8">
    <source>
        <dbReference type="PROSITE" id="PS50061"/>
    </source>
</evidence>
<dbReference type="GO" id="GO:0000981">
    <property type="term" value="F:DNA-binding transcription factor activity, RNA polymerase II-specific"/>
    <property type="evidence" value="ECO:0007669"/>
    <property type="project" value="TreeGrafter"/>
</dbReference>
<dbReference type="GO" id="GO:0030154">
    <property type="term" value="P:cell differentiation"/>
    <property type="evidence" value="ECO:0007669"/>
    <property type="project" value="TreeGrafter"/>
</dbReference>
<dbReference type="PANTHER" id="PTHR11849:SF282">
    <property type="entry name" value="ETV5-RELATED PROTEIN ETS96B"/>
    <property type="match status" value="1"/>
</dbReference>
<feature type="compositionally biased region" description="Low complexity" evidence="7">
    <location>
        <begin position="139"/>
        <end position="151"/>
    </location>
</feature>
<keyword evidence="4 6" id="KW-0238">DNA-binding</keyword>
<reference evidence="10" key="1">
    <citation type="submission" date="2025-08" db="UniProtKB">
        <authorList>
            <consortium name="RefSeq"/>
        </authorList>
    </citation>
    <scope>IDENTIFICATION</scope>
</reference>
<evidence type="ECO:0000256" key="3">
    <source>
        <dbReference type="ARBA" id="ARBA00022553"/>
    </source>
</evidence>
<feature type="region of interest" description="Disordered" evidence="7">
    <location>
        <begin position="40"/>
        <end position="61"/>
    </location>
</feature>
<accession>A0A9W2YEA3</accession>
<proteinExistence type="inferred from homology"/>
<comment type="subcellular location">
    <subcellularLocation>
        <location evidence="1 6">Nucleus</location>
    </subcellularLocation>
</comment>
<dbReference type="RefSeq" id="XP_055861009.1">
    <property type="nucleotide sequence ID" value="XM_056005034.1"/>
</dbReference>
<dbReference type="GO" id="GO:0005634">
    <property type="term" value="C:nucleus"/>
    <property type="evidence" value="ECO:0007669"/>
    <property type="project" value="UniProtKB-SubCell"/>
</dbReference>
<evidence type="ECO:0000313" key="10">
    <source>
        <dbReference type="RefSeq" id="XP_055861009.1"/>
    </source>
</evidence>
<feature type="compositionally biased region" description="Low complexity" evidence="7">
    <location>
        <begin position="242"/>
        <end position="251"/>
    </location>
</feature>
<dbReference type="InterPro" id="IPR036388">
    <property type="entry name" value="WH-like_DNA-bd_sf"/>
</dbReference>
<feature type="domain" description="ETS" evidence="8">
    <location>
        <begin position="442"/>
        <end position="522"/>
    </location>
</feature>
<dbReference type="PROSITE" id="PS50061">
    <property type="entry name" value="ETS_DOMAIN_3"/>
    <property type="match status" value="1"/>
</dbReference>
<evidence type="ECO:0000256" key="1">
    <source>
        <dbReference type="ARBA" id="ARBA00004123"/>
    </source>
</evidence>
<dbReference type="Pfam" id="PF04621">
    <property type="entry name" value="ETS_PEA3_N"/>
    <property type="match status" value="1"/>
</dbReference>
<evidence type="ECO:0000256" key="7">
    <source>
        <dbReference type="SAM" id="MobiDB-lite"/>
    </source>
</evidence>
<dbReference type="PROSITE" id="PS00345">
    <property type="entry name" value="ETS_DOMAIN_1"/>
    <property type="match status" value="1"/>
</dbReference>
<dbReference type="Gene3D" id="1.10.10.10">
    <property type="entry name" value="Winged helix-like DNA-binding domain superfamily/Winged helix DNA-binding domain"/>
    <property type="match status" value="1"/>
</dbReference>
<dbReference type="FunFam" id="1.10.10.10:FF:000121">
    <property type="entry name" value="ETS translocation variant 5"/>
    <property type="match status" value="1"/>
</dbReference>
<organism evidence="9 10">
    <name type="scientific">Biomphalaria glabrata</name>
    <name type="common">Bloodfluke planorb</name>
    <name type="synonym">Freshwater snail</name>
    <dbReference type="NCBI Taxonomy" id="6526"/>
    <lineage>
        <taxon>Eukaryota</taxon>
        <taxon>Metazoa</taxon>
        <taxon>Spiralia</taxon>
        <taxon>Lophotrochozoa</taxon>
        <taxon>Mollusca</taxon>
        <taxon>Gastropoda</taxon>
        <taxon>Heterobranchia</taxon>
        <taxon>Euthyneura</taxon>
        <taxon>Panpulmonata</taxon>
        <taxon>Hygrophila</taxon>
        <taxon>Lymnaeoidea</taxon>
        <taxon>Planorbidae</taxon>
        <taxon>Biomphalaria</taxon>
    </lineage>
</organism>
<dbReference type="InterPro" id="IPR036390">
    <property type="entry name" value="WH_DNA-bd_sf"/>
</dbReference>
<dbReference type="PANTHER" id="PTHR11849">
    <property type="entry name" value="ETS"/>
    <property type="match status" value="1"/>
</dbReference>
<protein>
    <submittedName>
        <fullName evidence="10">ETS translocation variant 4-like</fullName>
    </submittedName>
</protein>
<dbReference type="GO" id="GO:0045893">
    <property type="term" value="P:positive regulation of DNA-templated transcription"/>
    <property type="evidence" value="ECO:0007669"/>
    <property type="project" value="UniProtKB-ARBA"/>
</dbReference>